<feature type="compositionally biased region" description="Polar residues" evidence="6">
    <location>
        <begin position="145"/>
        <end position="158"/>
    </location>
</feature>
<evidence type="ECO:0000256" key="1">
    <source>
        <dbReference type="ARBA" id="ARBA00004170"/>
    </source>
</evidence>
<reference evidence="8 9" key="1">
    <citation type="submission" date="2024-01" db="EMBL/GenBank/DDBJ databases">
        <title>The complete chloroplast genome sequence of Lithospermum erythrorhizon: insights into the phylogenetic relationship among Boraginaceae species and the maternal lineages of purple gromwells.</title>
        <authorList>
            <person name="Okada T."/>
            <person name="Watanabe K."/>
        </authorList>
    </citation>
    <scope>NUCLEOTIDE SEQUENCE [LARGE SCALE GENOMIC DNA]</scope>
</reference>
<organism evidence="8 9">
    <name type="scientific">Lithospermum erythrorhizon</name>
    <name type="common">Purple gromwell</name>
    <name type="synonym">Lithospermum officinale var. erythrorhizon</name>
    <dbReference type="NCBI Taxonomy" id="34254"/>
    <lineage>
        <taxon>Eukaryota</taxon>
        <taxon>Viridiplantae</taxon>
        <taxon>Streptophyta</taxon>
        <taxon>Embryophyta</taxon>
        <taxon>Tracheophyta</taxon>
        <taxon>Spermatophyta</taxon>
        <taxon>Magnoliopsida</taxon>
        <taxon>eudicotyledons</taxon>
        <taxon>Gunneridae</taxon>
        <taxon>Pentapetalae</taxon>
        <taxon>asterids</taxon>
        <taxon>lamiids</taxon>
        <taxon>Boraginales</taxon>
        <taxon>Boraginaceae</taxon>
        <taxon>Boraginoideae</taxon>
        <taxon>Lithospermeae</taxon>
        <taxon>Lithospermum</taxon>
    </lineage>
</organism>
<feature type="compositionally biased region" description="Basic and acidic residues" evidence="6">
    <location>
        <begin position="182"/>
        <end position="203"/>
    </location>
</feature>
<keyword evidence="3" id="KW-0479">Metal-binding</keyword>
<accession>A0AAV3RZW2</accession>
<dbReference type="PROSITE" id="PS50846">
    <property type="entry name" value="HMA_2"/>
    <property type="match status" value="1"/>
</dbReference>
<feature type="domain" description="HMA" evidence="7">
    <location>
        <begin position="51"/>
        <end position="118"/>
    </location>
</feature>
<dbReference type="InterPro" id="IPR006121">
    <property type="entry name" value="HMA_dom"/>
</dbReference>
<evidence type="ECO:0000256" key="6">
    <source>
        <dbReference type="SAM" id="MobiDB-lite"/>
    </source>
</evidence>
<dbReference type="Pfam" id="PF00403">
    <property type="entry name" value="HMA"/>
    <property type="match status" value="1"/>
</dbReference>
<dbReference type="InterPro" id="IPR036163">
    <property type="entry name" value="HMA_dom_sf"/>
</dbReference>
<feature type="compositionally biased region" description="Basic and acidic residues" evidence="6">
    <location>
        <begin position="123"/>
        <end position="144"/>
    </location>
</feature>
<evidence type="ECO:0000256" key="5">
    <source>
        <dbReference type="ARBA" id="ARBA00024045"/>
    </source>
</evidence>
<comment type="subcellular location">
    <subcellularLocation>
        <location evidence="1">Membrane</location>
        <topology evidence="1">Peripheral membrane protein</topology>
    </subcellularLocation>
</comment>
<name>A0AAV3RZW2_LITER</name>
<dbReference type="GO" id="GO:0016020">
    <property type="term" value="C:membrane"/>
    <property type="evidence" value="ECO:0007669"/>
    <property type="project" value="UniProtKB-SubCell"/>
</dbReference>
<dbReference type="PANTHER" id="PTHR45868:SF80">
    <property type="entry name" value="F15K9.8-RELATED"/>
    <property type="match status" value="1"/>
</dbReference>
<evidence type="ECO:0000259" key="7">
    <source>
        <dbReference type="PROSITE" id="PS50846"/>
    </source>
</evidence>
<dbReference type="GO" id="GO:0009626">
    <property type="term" value="P:plant-type hypersensitive response"/>
    <property type="evidence" value="ECO:0007669"/>
    <property type="project" value="UniProtKB-KW"/>
</dbReference>
<keyword evidence="4" id="KW-0449">Lipoprotein</keyword>
<evidence type="ECO:0000256" key="3">
    <source>
        <dbReference type="ARBA" id="ARBA00022723"/>
    </source>
</evidence>
<dbReference type="EMBL" id="BAABME010013643">
    <property type="protein sequence ID" value="GAA0186385.1"/>
    <property type="molecule type" value="Genomic_DNA"/>
</dbReference>
<evidence type="ECO:0000256" key="4">
    <source>
        <dbReference type="ARBA" id="ARBA00023289"/>
    </source>
</evidence>
<comment type="similarity">
    <text evidence="5">Belongs to the HIPP family.</text>
</comment>
<sequence>MFFLYSNTNSSILPHHFASKLGDQPSLLSLSSLVMASEEVKGEPPQPELNYKKWVLRVSVHCEGCKKKVKKLLSQVPSVHTVDIDIRQQRVTVIGNVEADTLIKKLLKSGKNAELWPESPMQMEKKTPVKFKNREKQPEHHHQESQNNKEIGQVNIKQPSGEKKEDNHPPVKIEALKQPPTKKSDVKIDDFDVKVEQKSKDNDGASDAANKAVESNSKDSAGDHQEKDQSKSEGKKVEHCSATTNNQAAEEAEKSGKNVKKKKTKGQNGKSMSGAIPSSLNHHHPMPANESPPRDYSYHEYGLSYNTAYPTNSYTTSHYAAASSYLYSYPSQPLDSFEIFSDENPNGCLVM</sequence>
<dbReference type="Proteomes" id="UP001454036">
    <property type="component" value="Unassembled WGS sequence"/>
</dbReference>
<keyword evidence="4" id="KW-0636">Prenylation</keyword>
<evidence type="ECO:0000256" key="2">
    <source>
        <dbReference type="ARBA" id="ARBA00022481"/>
    </source>
</evidence>
<feature type="compositionally biased region" description="Basic and acidic residues" evidence="6">
    <location>
        <begin position="216"/>
        <end position="239"/>
    </location>
</feature>
<dbReference type="SUPFAM" id="SSF55008">
    <property type="entry name" value="HMA, heavy metal-associated domain"/>
    <property type="match status" value="1"/>
</dbReference>
<dbReference type="CDD" id="cd00371">
    <property type="entry name" value="HMA"/>
    <property type="match status" value="1"/>
</dbReference>
<dbReference type="AlphaFoldDB" id="A0AAV3RZW2"/>
<gene>
    <name evidence="8" type="ORF">LIER_33673</name>
</gene>
<dbReference type="GO" id="GO:0046872">
    <property type="term" value="F:metal ion binding"/>
    <property type="evidence" value="ECO:0007669"/>
    <property type="project" value="UniProtKB-KW"/>
</dbReference>
<dbReference type="Gene3D" id="3.30.70.100">
    <property type="match status" value="1"/>
</dbReference>
<comment type="caution">
    <text evidence="8">The sequence shown here is derived from an EMBL/GenBank/DDBJ whole genome shotgun (WGS) entry which is preliminary data.</text>
</comment>
<evidence type="ECO:0000313" key="8">
    <source>
        <dbReference type="EMBL" id="GAA0186385.1"/>
    </source>
</evidence>
<dbReference type="PANTHER" id="PTHR45868">
    <property type="entry name" value="HEAVY METAL-ASSOCIATED ISOPRENYLATED PLANT PROTEIN 33-RELATED"/>
    <property type="match status" value="1"/>
</dbReference>
<keyword evidence="9" id="KW-1185">Reference proteome</keyword>
<keyword evidence="2" id="KW-0488">Methylation</keyword>
<protein>
    <recommendedName>
        <fullName evidence="7">HMA domain-containing protein</fullName>
    </recommendedName>
</protein>
<feature type="region of interest" description="Disordered" evidence="6">
    <location>
        <begin position="116"/>
        <end position="295"/>
    </location>
</feature>
<feature type="compositionally biased region" description="Basic and acidic residues" evidence="6">
    <location>
        <begin position="160"/>
        <end position="175"/>
    </location>
</feature>
<evidence type="ECO:0000313" key="9">
    <source>
        <dbReference type="Proteomes" id="UP001454036"/>
    </source>
</evidence>
<proteinExistence type="inferred from homology"/>